<reference evidence="2 3" key="1">
    <citation type="submission" date="2021-08" db="EMBL/GenBank/DDBJ databases">
        <title>Shewanella putrefaciens YZ-J, complete genome.</title>
        <authorList>
            <person name="Yi Z."/>
        </authorList>
    </citation>
    <scope>NUCLEOTIDE SEQUENCE [LARGE SCALE GENOMIC DNA]</scope>
    <source>
        <strain evidence="2 3">YZ-J</strain>
    </source>
</reference>
<dbReference type="Proteomes" id="UP000827084">
    <property type="component" value="Chromosome"/>
</dbReference>
<evidence type="ECO:0000313" key="2">
    <source>
        <dbReference type="EMBL" id="QYX73481.1"/>
    </source>
</evidence>
<dbReference type="GeneID" id="67442273"/>
<sequence>MSRKKITRFLKNEFGVRKLKLPESLEFLYGVRFHALVEERIGNRTVRTIEIKPTSLRRLVEYNQFLSDEYERNRDSILSLKRIVRKLKNEALIVPLEVDIIEQPIVVDNPHKNMNDAEEAELQVTKEELNATIENLKQELLVERMKVKALEHNNQTLMANIEKTPEPEPQKKENIFFNSTVKVKTDFRRKPFQGGSPQ</sequence>
<feature type="coiled-coil region" evidence="1">
    <location>
        <begin position="115"/>
        <end position="153"/>
    </location>
</feature>
<gene>
    <name evidence="2" type="ORF">K3G22_03400</name>
</gene>
<organism evidence="2 3">
    <name type="scientific">Shewanella putrefaciens</name>
    <name type="common">Pseudomonas putrefaciens</name>
    <dbReference type="NCBI Taxonomy" id="24"/>
    <lineage>
        <taxon>Bacteria</taxon>
        <taxon>Pseudomonadati</taxon>
        <taxon>Pseudomonadota</taxon>
        <taxon>Gammaproteobacteria</taxon>
        <taxon>Alteromonadales</taxon>
        <taxon>Shewanellaceae</taxon>
        <taxon>Shewanella</taxon>
    </lineage>
</organism>
<dbReference type="RefSeq" id="WP_025007870.1">
    <property type="nucleotide sequence ID" value="NZ_BMPK01000004.1"/>
</dbReference>
<proteinExistence type="predicted"/>
<evidence type="ECO:0000256" key="1">
    <source>
        <dbReference type="SAM" id="Coils"/>
    </source>
</evidence>
<evidence type="ECO:0000313" key="3">
    <source>
        <dbReference type="Proteomes" id="UP000827084"/>
    </source>
</evidence>
<name>A0ABX8XD07_SHEPU</name>
<protein>
    <submittedName>
        <fullName evidence="2">Uncharacterized protein</fullName>
    </submittedName>
</protein>
<dbReference type="EMBL" id="CP080635">
    <property type="protein sequence ID" value="QYX73481.1"/>
    <property type="molecule type" value="Genomic_DNA"/>
</dbReference>
<accession>A0ABX8XD07</accession>
<keyword evidence="1" id="KW-0175">Coiled coil</keyword>
<keyword evidence="3" id="KW-1185">Reference proteome</keyword>